<dbReference type="OrthoDB" id="9794018at2"/>
<name>A0A433XGA5_9HYPH</name>
<comment type="function">
    <text evidence="4">Catalyzes the formation of sulfite from adenosine 5'-phosphosulfate (APS) using thioredoxin as an electron donor.</text>
</comment>
<keyword evidence="4" id="KW-0411">Iron-sulfur</keyword>
<dbReference type="SUPFAM" id="SSF52402">
    <property type="entry name" value="Adenine nucleotide alpha hydrolases-like"/>
    <property type="match status" value="1"/>
</dbReference>
<dbReference type="GO" id="GO:0004604">
    <property type="term" value="F:phosphoadenylyl-sulfate reductase (thioredoxin) activity"/>
    <property type="evidence" value="ECO:0007669"/>
    <property type="project" value="UniProtKB-UniRule"/>
</dbReference>
<dbReference type="GO" id="GO:0005737">
    <property type="term" value="C:cytoplasm"/>
    <property type="evidence" value="ECO:0007669"/>
    <property type="project" value="UniProtKB-SubCell"/>
</dbReference>
<feature type="binding site" evidence="4">
    <location>
        <position position="216"/>
    </location>
    <ligand>
        <name>[4Fe-4S] cluster</name>
        <dbReference type="ChEBI" id="CHEBI:49883"/>
    </ligand>
</feature>
<dbReference type="Proteomes" id="UP000281547">
    <property type="component" value="Unassembled WGS sequence"/>
</dbReference>
<dbReference type="GO" id="GO:0051539">
    <property type="term" value="F:4 iron, 4 sulfur cluster binding"/>
    <property type="evidence" value="ECO:0007669"/>
    <property type="project" value="UniProtKB-UniRule"/>
</dbReference>
<dbReference type="InterPro" id="IPR014729">
    <property type="entry name" value="Rossmann-like_a/b/a_fold"/>
</dbReference>
<comment type="cofactor">
    <cofactor evidence="4">
        <name>[4Fe-4S] cluster</name>
        <dbReference type="ChEBI" id="CHEBI:49883"/>
    </cofactor>
    <text evidence="4">Binds 1 [4Fe-4S] cluster per subunit.</text>
</comment>
<dbReference type="PANTHER" id="PTHR46509:SF1">
    <property type="entry name" value="PHOSPHOADENOSINE PHOSPHOSULFATE REDUCTASE"/>
    <property type="match status" value="1"/>
</dbReference>
<sequence>MTAASKIAAAPVAQDKLRALGIMALNGMFDEMDALGVLRQAATELLAGDIAIVSSFGADSAVLLHLVAQVDPSMPVFFLETGKHFPETLAYVETLKRQLGLINVTALHPDPADLARFDPDGTLWETDPDSCCHIRKTEPLEPITEQFGGWVTGRKRFQTRERGVLPHFELTSDDRIKINPLAYFSDADVNAYKAEHGLPEHPLYAVGYKSIGCAPCTSIVAEGEDPRAGRWRGLNKKECGIHFDFNGAIAKPMAATAELKLFKDGAFTADPFRAWAEGDDPASVRYTHVPLPEFLAARDAFLANPHPLGLLVSSGDKVENVEGDLSRFASIAVRFPAFTDGRGYSTGRLLSERLGYGGELRAVGDVLQDQIPLMRRCGFNAFVVEHEPTRKALREGRLPEVSIFYQPVGTTEVPLGTRPYLRRAAPATR</sequence>
<dbReference type="NCBIfam" id="NF002537">
    <property type="entry name" value="PRK02090.1"/>
    <property type="match status" value="1"/>
</dbReference>
<keyword evidence="2 4" id="KW-0560">Oxidoreductase</keyword>
<feature type="active site" description="Nucleophile; cysteine thiosulfonate intermediate" evidence="4">
    <location>
        <position position="239"/>
    </location>
</feature>
<evidence type="ECO:0000259" key="5">
    <source>
        <dbReference type="Pfam" id="PF01507"/>
    </source>
</evidence>
<evidence type="ECO:0000256" key="2">
    <source>
        <dbReference type="ARBA" id="ARBA00023002"/>
    </source>
</evidence>
<feature type="binding site" evidence="4">
    <location>
        <position position="213"/>
    </location>
    <ligand>
        <name>[4Fe-4S] cluster</name>
        <dbReference type="ChEBI" id="CHEBI:49883"/>
    </ligand>
</feature>
<comment type="pathway">
    <text evidence="3 4">Sulfur metabolism; hydrogen sulfide biosynthesis; sulfite from sulfate.</text>
</comment>
<dbReference type="RefSeq" id="WP_127188102.1">
    <property type="nucleotide sequence ID" value="NZ_RZNJ01000002.1"/>
</dbReference>
<feature type="domain" description="Phosphoadenosine phosphosulphate reductase" evidence="5">
    <location>
        <begin position="50"/>
        <end position="218"/>
    </location>
</feature>
<dbReference type="GO" id="GO:0046872">
    <property type="term" value="F:metal ion binding"/>
    <property type="evidence" value="ECO:0007669"/>
    <property type="project" value="UniProtKB-KW"/>
</dbReference>
<dbReference type="PANTHER" id="PTHR46509">
    <property type="entry name" value="PHOSPHOADENOSINE PHOSPHOSULFATE REDUCTASE"/>
    <property type="match status" value="1"/>
</dbReference>
<dbReference type="InterPro" id="IPR008318">
    <property type="entry name" value="UCP030820"/>
</dbReference>
<evidence type="ECO:0000313" key="6">
    <source>
        <dbReference type="EMBL" id="RUT33147.1"/>
    </source>
</evidence>
<evidence type="ECO:0000256" key="4">
    <source>
        <dbReference type="HAMAP-Rule" id="MF_00063"/>
    </source>
</evidence>
<dbReference type="GO" id="GO:0070814">
    <property type="term" value="P:hydrogen sulfide biosynthetic process"/>
    <property type="evidence" value="ECO:0007669"/>
    <property type="project" value="UniProtKB-UniRule"/>
</dbReference>
<dbReference type="EMBL" id="RZNJ01000002">
    <property type="protein sequence ID" value="RUT33147.1"/>
    <property type="molecule type" value="Genomic_DNA"/>
</dbReference>
<dbReference type="EC" id="1.8.4.10" evidence="4"/>
<proteinExistence type="inferred from homology"/>
<protein>
    <recommendedName>
        <fullName evidence="4">Adenosine 5'-phosphosulfate reductase</fullName>
        <shortName evidence="4">APS reductase</shortName>
        <ecNumber evidence="4">1.8.4.10</ecNumber>
    </recommendedName>
    <alternativeName>
        <fullName evidence="4">5'-adenylylsulfate reductase</fullName>
    </alternativeName>
    <alternativeName>
        <fullName evidence="4">Thioredoxin-dependent 5'-adenylylsulfate reductase</fullName>
    </alternativeName>
</protein>
<comment type="catalytic activity">
    <reaction evidence="4">
        <text>[thioredoxin]-disulfide + sulfite + AMP + 2 H(+) = adenosine 5'-phosphosulfate + [thioredoxin]-dithiol</text>
        <dbReference type="Rhea" id="RHEA:21976"/>
        <dbReference type="Rhea" id="RHEA-COMP:10698"/>
        <dbReference type="Rhea" id="RHEA-COMP:10700"/>
        <dbReference type="ChEBI" id="CHEBI:15378"/>
        <dbReference type="ChEBI" id="CHEBI:17359"/>
        <dbReference type="ChEBI" id="CHEBI:29950"/>
        <dbReference type="ChEBI" id="CHEBI:50058"/>
        <dbReference type="ChEBI" id="CHEBI:58243"/>
        <dbReference type="ChEBI" id="CHEBI:456215"/>
        <dbReference type="EC" id="1.8.4.10"/>
    </reaction>
</comment>
<dbReference type="InterPro" id="IPR004511">
    <property type="entry name" value="PAPS/APS_Rdtase"/>
</dbReference>
<feature type="binding site" evidence="4">
    <location>
        <position position="131"/>
    </location>
    <ligand>
        <name>[4Fe-4S] cluster</name>
        <dbReference type="ChEBI" id="CHEBI:49883"/>
    </ligand>
</feature>
<evidence type="ECO:0000256" key="1">
    <source>
        <dbReference type="ARBA" id="ARBA00009732"/>
    </source>
</evidence>
<evidence type="ECO:0000313" key="7">
    <source>
        <dbReference type="Proteomes" id="UP000281547"/>
    </source>
</evidence>
<keyword evidence="4" id="KW-0479">Metal-binding</keyword>
<comment type="subcellular location">
    <subcellularLocation>
        <location evidence="4">Cytoplasm</location>
    </subcellularLocation>
</comment>
<comment type="caution">
    <text evidence="6">The sequence shown here is derived from an EMBL/GenBank/DDBJ whole genome shotgun (WGS) entry which is preliminary data.</text>
</comment>
<dbReference type="GO" id="GO:0043866">
    <property type="term" value="F:adenylyl-sulfate reductase (thioredoxin) activity"/>
    <property type="evidence" value="ECO:0007669"/>
    <property type="project" value="UniProtKB-EC"/>
</dbReference>
<evidence type="ECO:0000256" key="3">
    <source>
        <dbReference type="ARBA" id="ARBA00024327"/>
    </source>
</evidence>
<dbReference type="AlphaFoldDB" id="A0A433XGA5"/>
<dbReference type="InterPro" id="IPR002500">
    <property type="entry name" value="PAPS_reduct_dom"/>
</dbReference>
<dbReference type="Gene3D" id="3.40.50.620">
    <property type="entry name" value="HUPs"/>
    <property type="match status" value="1"/>
</dbReference>
<organism evidence="6 7">
    <name type="scientific">Arsenicitalea aurantiaca</name>
    <dbReference type="NCBI Taxonomy" id="1783274"/>
    <lineage>
        <taxon>Bacteria</taxon>
        <taxon>Pseudomonadati</taxon>
        <taxon>Pseudomonadota</taxon>
        <taxon>Alphaproteobacteria</taxon>
        <taxon>Hyphomicrobiales</taxon>
        <taxon>Devosiaceae</taxon>
        <taxon>Arsenicitalea</taxon>
    </lineage>
</organism>
<keyword evidence="4" id="KW-0408">Iron</keyword>
<gene>
    <name evidence="4" type="primary">cysH</name>
    <name evidence="6" type="ORF">EMQ25_08480</name>
</gene>
<keyword evidence="7" id="KW-1185">Reference proteome</keyword>
<comment type="similarity">
    <text evidence="1 4">Belongs to the PAPS reductase family. CysH subfamily.</text>
</comment>
<reference evidence="6 7" key="1">
    <citation type="journal article" date="2016" name="Int. J. Syst. Evol. Microbiol.">
        <title>Arsenicitalea aurantiaca gen. nov., sp. nov., a new member of the family Hyphomicrobiaceae, isolated from high-arsenic sediment.</title>
        <authorList>
            <person name="Mu Y."/>
            <person name="Zhou L."/>
            <person name="Zeng X.C."/>
            <person name="Liu L."/>
            <person name="Pan Y."/>
            <person name="Chen X."/>
            <person name="Wang J."/>
            <person name="Li S."/>
            <person name="Li W.J."/>
            <person name="Wang Y."/>
        </authorList>
    </citation>
    <scope>NUCLEOTIDE SEQUENCE [LARGE SCALE GENOMIC DNA]</scope>
    <source>
        <strain evidence="6 7">42-50</strain>
    </source>
</reference>
<keyword evidence="4" id="KW-0963">Cytoplasm</keyword>
<feature type="binding site" evidence="4">
    <location>
        <position position="132"/>
    </location>
    <ligand>
        <name>[4Fe-4S] cluster</name>
        <dbReference type="ChEBI" id="CHEBI:49883"/>
    </ligand>
</feature>
<dbReference type="Pfam" id="PF01507">
    <property type="entry name" value="PAPS_reduct"/>
    <property type="match status" value="1"/>
</dbReference>
<dbReference type="Pfam" id="PF06073">
    <property type="entry name" value="DUF934"/>
    <property type="match status" value="1"/>
</dbReference>
<dbReference type="GO" id="GO:0019379">
    <property type="term" value="P:sulfate assimilation, phosphoadenylyl sulfate reduction by phosphoadenylyl-sulfate reductase (thioredoxin)"/>
    <property type="evidence" value="ECO:0007669"/>
    <property type="project" value="UniProtKB-UniRule"/>
</dbReference>
<accession>A0A433XGA5</accession>
<dbReference type="HAMAP" id="MF_00063">
    <property type="entry name" value="CysH"/>
    <property type="match status" value="1"/>
</dbReference>